<dbReference type="EMBL" id="JAFMOY010000122">
    <property type="protein sequence ID" value="MBU9845343.1"/>
    <property type="molecule type" value="Genomic_DNA"/>
</dbReference>
<evidence type="ECO:0000256" key="6">
    <source>
        <dbReference type="ARBA" id="ARBA00022683"/>
    </source>
</evidence>
<keyword evidence="6" id="KW-0598">Phosphotransferase system</keyword>
<evidence type="ECO:0000256" key="7">
    <source>
        <dbReference type="ARBA" id="ARBA00022777"/>
    </source>
</evidence>
<dbReference type="EC" id="2.7.1.202" evidence="2"/>
<keyword evidence="9" id="KW-0808">Transferase</keyword>
<dbReference type="Pfam" id="PF02302">
    <property type="entry name" value="PTS_IIB"/>
    <property type="match status" value="1"/>
</dbReference>
<comment type="catalytic activity">
    <reaction evidence="1">
        <text>D-fructose(out) + N(pros)-phospho-L-histidyl-[protein] = D-fructose 1-phosphate(in) + L-histidyl-[protein]</text>
        <dbReference type="Rhea" id="RHEA:49252"/>
        <dbReference type="Rhea" id="RHEA-COMP:9745"/>
        <dbReference type="Rhea" id="RHEA-COMP:9746"/>
        <dbReference type="ChEBI" id="CHEBI:29979"/>
        <dbReference type="ChEBI" id="CHEBI:37721"/>
        <dbReference type="ChEBI" id="CHEBI:58674"/>
        <dbReference type="ChEBI" id="CHEBI:64837"/>
        <dbReference type="EC" id="2.7.1.202"/>
    </reaction>
</comment>
<feature type="domain" description="PTS EIIB type-2" evidence="8">
    <location>
        <begin position="4"/>
        <end position="100"/>
    </location>
</feature>
<dbReference type="PROSITE" id="PS51099">
    <property type="entry name" value="PTS_EIIB_TYPE_2"/>
    <property type="match status" value="1"/>
</dbReference>
<keyword evidence="10" id="KW-1185">Reference proteome</keyword>
<evidence type="ECO:0000256" key="5">
    <source>
        <dbReference type="ARBA" id="ARBA00022597"/>
    </source>
</evidence>
<evidence type="ECO:0000256" key="3">
    <source>
        <dbReference type="ARBA" id="ARBA00022448"/>
    </source>
</evidence>
<evidence type="ECO:0000259" key="8">
    <source>
        <dbReference type="PROSITE" id="PS51099"/>
    </source>
</evidence>
<gene>
    <name evidence="9" type="ORF">J1784_10005</name>
</gene>
<dbReference type="NCBIfam" id="TIGR00829">
    <property type="entry name" value="FRU"/>
    <property type="match status" value="1"/>
</dbReference>
<organism evidence="9 10">
    <name type="scientific">Rahnella ecdela</name>
    <dbReference type="NCBI Taxonomy" id="2816250"/>
    <lineage>
        <taxon>Bacteria</taxon>
        <taxon>Pseudomonadati</taxon>
        <taxon>Pseudomonadota</taxon>
        <taxon>Gammaproteobacteria</taxon>
        <taxon>Enterobacterales</taxon>
        <taxon>Yersiniaceae</taxon>
        <taxon>Rahnella</taxon>
    </lineage>
</organism>
<dbReference type="InterPro" id="IPR003353">
    <property type="entry name" value="PTS_IIB_fruc"/>
</dbReference>
<keyword evidence="3" id="KW-0813">Transport</keyword>
<dbReference type="InterPro" id="IPR003501">
    <property type="entry name" value="PTS_EIIB_2/3"/>
</dbReference>
<dbReference type="GO" id="GO:0016740">
    <property type="term" value="F:transferase activity"/>
    <property type="evidence" value="ECO:0007669"/>
    <property type="project" value="UniProtKB-KW"/>
</dbReference>
<dbReference type="NCBIfam" id="NF007783">
    <property type="entry name" value="PRK10474.1"/>
    <property type="match status" value="1"/>
</dbReference>
<evidence type="ECO:0000313" key="10">
    <source>
        <dbReference type="Proteomes" id="UP000739284"/>
    </source>
</evidence>
<evidence type="ECO:0000256" key="2">
    <source>
        <dbReference type="ARBA" id="ARBA00012799"/>
    </source>
</evidence>
<dbReference type="InterPro" id="IPR013011">
    <property type="entry name" value="PTS_EIIB_2"/>
</dbReference>
<keyword evidence="4" id="KW-0597">Phosphoprotein</keyword>
<dbReference type="Proteomes" id="UP000739284">
    <property type="component" value="Unassembled WGS sequence"/>
</dbReference>
<dbReference type="CDD" id="cd05569">
    <property type="entry name" value="PTS_IIB_fructose"/>
    <property type="match status" value="1"/>
</dbReference>
<evidence type="ECO:0000256" key="4">
    <source>
        <dbReference type="ARBA" id="ARBA00022553"/>
    </source>
</evidence>
<evidence type="ECO:0000256" key="1">
    <source>
        <dbReference type="ARBA" id="ARBA00001401"/>
    </source>
</evidence>
<accession>A0ABS6LEJ6</accession>
<keyword evidence="5" id="KW-0762">Sugar transport</keyword>
<evidence type="ECO:0000313" key="9">
    <source>
        <dbReference type="EMBL" id="MBU9845343.1"/>
    </source>
</evidence>
<protein>
    <recommendedName>
        <fullName evidence="2">protein-N(pi)-phosphohistidine--D-fructose phosphotransferase</fullName>
        <ecNumber evidence="2">2.7.1.202</ecNumber>
    </recommendedName>
</protein>
<reference evidence="9 10" key="1">
    <citation type="submission" date="2021-03" db="EMBL/GenBank/DDBJ databases">
        <title>Five novel Rahnella species.</title>
        <authorList>
            <person name="Brady C."/>
            <person name="Asselin J."/>
            <person name="Beer S."/>
            <person name="Bruberg M.B."/>
            <person name="Crampton B."/>
            <person name="Venter S."/>
            <person name="Arnold D."/>
            <person name="Denman S."/>
        </authorList>
    </citation>
    <scope>NUCLEOTIDE SEQUENCE [LARGE SCALE GENOMIC DNA]</scope>
    <source>
        <strain evidence="9 10">FRB 231</strain>
    </source>
</reference>
<keyword evidence="7" id="KW-0418">Kinase</keyword>
<dbReference type="PANTHER" id="PTHR30505">
    <property type="entry name" value="FRUCTOSE-LIKE PERMEASE"/>
    <property type="match status" value="1"/>
</dbReference>
<dbReference type="PANTHER" id="PTHR30505:SF0">
    <property type="entry name" value="FRUCTOSE-LIKE PTS SYSTEM EIIBC COMPONENT-RELATED"/>
    <property type="match status" value="1"/>
</dbReference>
<name>A0ABS6LEJ6_9GAMM</name>
<proteinExistence type="predicted"/>
<dbReference type="RefSeq" id="WP_217149071.1">
    <property type="nucleotide sequence ID" value="NZ_JAFMOY010000122.1"/>
</dbReference>
<dbReference type="InterPro" id="IPR050864">
    <property type="entry name" value="Bacterial_PTS_Sugar_Transport"/>
</dbReference>
<comment type="caution">
    <text evidence="9">The sequence shown here is derived from an EMBL/GenBank/DDBJ whole genome shotgun (WGS) entry which is preliminary data.</text>
</comment>
<sequence>MTHIIAVTACPSGVAHTYMAAESIERAAKARGWECKVETQGSIGLENELTAEDVAAADIVILTKDIGIKQEERFKGKVTVRVAISDAVKRADAIMEKIAAHLAKAAVTD</sequence>